<feature type="domain" description="HTH lacI-type" evidence="4">
    <location>
        <begin position="5"/>
        <end position="59"/>
    </location>
</feature>
<keyword evidence="2 5" id="KW-0238">DNA-binding</keyword>
<dbReference type="PROSITE" id="PS50932">
    <property type="entry name" value="HTH_LACI_2"/>
    <property type="match status" value="1"/>
</dbReference>
<keyword evidence="1" id="KW-0805">Transcription regulation</keyword>
<dbReference type="GO" id="GO:0003677">
    <property type="term" value="F:DNA binding"/>
    <property type="evidence" value="ECO:0007669"/>
    <property type="project" value="UniProtKB-KW"/>
</dbReference>
<dbReference type="CDD" id="cd01575">
    <property type="entry name" value="PBP1_GntR"/>
    <property type="match status" value="1"/>
</dbReference>
<evidence type="ECO:0000256" key="3">
    <source>
        <dbReference type="ARBA" id="ARBA00023163"/>
    </source>
</evidence>
<dbReference type="InterPro" id="IPR000843">
    <property type="entry name" value="HTH_LacI"/>
</dbReference>
<dbReference type="SUPFAM" id="SSF47413">
    <property type="entry name" value="lambda repressor-like DNA-binding domains"/>
    <property type="match status" value="1"/>
</dbReference>
<dbReference type="Gene3D" id="3.40.50.2300">
    <property type="match status" value="2"/>
</dbReference>
<dbReference type="PANTHER" id="PTHR30146:SF33">
    <property type="entry name" value="TRANSCRIPTIONAL REGULATOR"/>
    <property type="match status" value="1"/>
</dbReference>
<evidence type="ECO:0000256" key="2">
    <source>
        <dbReference type="ARBA" id="ARBA00023125"/>
    </source>
</evidence>
<dbReference type="Pfam" id="PF13377">
    <property type="entry name" value="Peripla_BP_3"/>
    <property type="match status" value="1"/>
</dbReference>
<dbReference type="SUPFAM" id="SSF53822">
    <property type="entry name" value="Periplasmic binding protein-like I"/>
    <property type="match status" value="1"/>
</dbReference>
<reference evidence="5 6" key="1">
    <citation type="submission" date="2023-01" db="EMBL/GenBank/DDBJ databases">
        <title>Thalassococcus onchidii sp. nov., isolated from a marine invertebrate from the South China Sea.</title>
        <authorList>
            <person name="Xu S."/>
            <person name="Liu Z."/>
            <person name="Xu Y."/>
        </authorList>
    </citation>
    <scope>NUCLEOTIDE SEQUENCE [LARGE SCALE GENOMIC DNA]</scope>
    <source>
        <strain evidence="5 6">KCTC 32084</strain>
    </source>
</reference>
<dbReference type="CDD" id="cd01392">
    <property type="entry name" value="HTH_LacI"/>
    <property type="match status" value="1"/>
</dbReference>
<protein>
    <submittedName>
        <fullName evidence="5">LacI family DNA-binding transcriptional regulator</fullName>
    </submittedName>
</protein>
<name>A0ABT4XQ59_9RHOB</name>
<dbReference type="InterPro" id="IPR010982">
    <property type="entry name" value="Lambda_DNA-bd_dom_sf"/>
</dbReference>
<dbReference type="Pfam" id="PF00356">
    <property type="entry name" value="LacI"/>
    <property type="match status" value="1"/>
</dbReference>
<gene>
    <name evidence="5" type="ORF">PFY00_05075</name>
</gene>
<dbReference type="EMBL" id="JAQIOY010000001">
    <property type="protein sequence ID" value="MDA7424088.1"/>
    <property type="molecule type" value="Genomic_DNA"/>
</dbReference>
<dbReference type="PANTHER" id="PTHR30146">
    <property type="entry name" value="LACI-RELATED TRANSCRIPTIONAL REPRESSOR"/>
    <property type="match status" value="1"/>
</dbReference>
<evidence type="ECO:0000313" key="5">
    <source>
        <dbReference type="EMBL" id="MDA7424088.1"/>
    </source>
</evidence>
<keyword evidence="6" id="KW-1185">Reference proteome</keyword>
<comment type="caution">
    <text evidence="5">The sequence shown here is derived from an EMBL/GenBank/DDBJ whole genome shotgun (WGS) entry which is preliminary data.</text>
</comment>
<dbReference type="InterPro" id="IPR046335">
    <property type="entry name" value="LacI/GalR-like_sensor"/>
</dbReference>
<dbReference type="SMART" id="SM00354">
    <property type="entry name" value="HTH_LACI"/>
    <property type="match status" value="1"/>
</dbReference>
<dbReference type="InterPro" id="IPR028082">
    <property type="entry name" value="Peripla_BP_I"/>
</dbReference>
<evidence type="ECO:0000256" key="1">
    <source>
        <dbReference type="ARBA" id="ARBA00023015"/>
    </source>
</evidence>
<keyword evidence="3" id="KW-0804">Transcription</keyword>
<dbReference type="PROSITE" id="PS00356">
    <property type="entry name" value="HTH_LACI_1"/>
    <property type="match status" value="1"/>
</dbReference>
<proteinExistence type="predicted"/>
<evidence type="ECO:0000313" key="6">
    <source>
        <dbReference type="Proteomes" id="UP001210720"/>
    </source>
</evidence>
<dbReference type="Gene3D" id="1.10.260.40">
    <property type="entry name" value="lambda repressor-like DNA-binding domains"/>
    <property type="match status" value="1"/>
</dbReference>
<dbReference type="RefSeq" id="WP_271431414.1">
    <property type="nucleotide sequence ID" value="NZ_JAQIOY010000001.1"/>
</dbReference>
<evidence type="ECO:0000259" key="4">
    <source>
        <dbReference type="PROSITE" id="PS50932"/>
    </source>
</evidence>
<sequence>MRGRVTMRDVARQAGVSPMTVSRALKQDGSVNAATRAAVRDAAEQLGYVYDSTAQAFRAQRSGFLAVTLPSINNANFAATHRALTRSLANTELQLLLGVTNYRLDEEERLVRQLLARRPEAIVLTGGHHTEATRKLLQSMDGPVFEIWDQPHDPVDHVVGFSNADAMTMIVEHLAETGRKKFGYLGAIGDSDRRGAERRRGVLDAVKVLGLPDVTVLEACEAPISMTAGAQAVERFARDIRELDALICVSDPVAFGAISVLTRLGVSVPGDIAVTGFGAFEVAGLSNPTITTVDVGADRIGTELGRLVQSVLEADRDSTPINLQLTPTLIRGGSS</sequence>
<organism evidence="5 6">
    <name type="scientific">Thalassococcus lentus</name>
    <dbReference type="NCBI Taxonomy" id="1210524"/>
    <lineage>
        <taxon>Bacteria</taxon>
        <taxon>Pseudomonadati</taxon>
        <taxon>Pseudomonadota</taxon>
        <taxon>Alphaproteobacteria</taxon>
        <taxon>Rhodobacterales</taxon>
        <taxon>Roseobacteraceae</taxon>
        <taxon>Thalassococcus</taxon>
    </lineage>
</organism>
<dbReference type="Proteomes" id="UP001210720">
    <property type="component" value="Unassembled WGS sequence"/>
</dbReference>
<accession>A0ABT4XQ59</accession>